<accession>A0A653YR14</accession>
<feature type="coiled-coil region" evidence="1">
    <location>
        <begin position="58"/>
        <end position="113"/>
    </location>
</feature>
<evidence type="ECO:0000313" key="2">
    <source>
        <dbReference type="EMBL" id="VXC44919.1"/>
    </source>
</evidence>
<dbReference type="Proteomes" id="UP000432350">
    <property type="component" value="Unassembled WGS sequence"/>
</dbReference>
<sequence>MANKKILVVSLIGAKHTITEADLKANSDLADKVKVGDEVELGPDPKSESKITQMKGDLNKISTLNNELSDQVKSLNNELSDVRKKAHELHNSNVNLQKELDWANEKLESFRSENTAPEVSSKVKVNHGVVLNGKTYSKEQIKNDASIQEVLLDLKSSAVTAIEG</sequence>
<keyword evidence="1" id="KW-0175">Coiled coil</keyword>
<dbReference type="AlphaFoldDB" id="A0A653YR14"/>
<organism evidence="2 3">
    <name type="scientific">Sphingobacterium multivorum</name>
    <dbReference type="NCBI Taxonomy" id="28454"/>
    <lineage>
        <taxon>Bacteria</taxon>
        <taxon>Pseudomonadati</taxon>
        <taxon>Bacteroidota</taxon>
        <taxon>Sphingobacteriia</taxon>
        <taxon>Sphingobacteriales</taxon>
        <taxon>Sphingobacteriaceae</taxon>
        <taxon>Sphingobacterium</taxon>
    </lineage>
</organism>
<dbReference type="RefSeq" id="WP_159333264.1">
    <property type="nucleotide sequence ID" value="NZ_LR733857.1"/>
</dbReference>
<name>A0A653YR14_SPHMU</name>
<reference evidence="2 3" key="1">
    <citation type="submission" date="2019-10" db="EMBL/GenBank/DDBJ databases">
        <authorList>
            <person name="Karimi E."/>
        </authorList>
    </citation>
    <scope>NUCLEOTIDE SEQUENCE [LARGE SCALE GENOMIC DNA]</scope>
    <source>
        <strain evidence="2">Sphingobacterium sp. 8BC</strain>
    </source>
</reference>
<evidence type="ECO:0000256" key="1">
    <source>
        <dbReference type="SAM" id="Coils"/>
    </source>
</evidence>
<proteinExistence type="predicted"/>
<evidence type="ECO:0000313" key="3">
    <source>
        <dbReference type="Proteomes" id="UP000432350"/>
    </source>
</evidence>
<protein>
    <submittedName>
        <fullName evidence="2">Uncharacterized protein</fullName>
    </submittedName>
</protein>
<dbReference type="Gene3D" id="1.20.58.60">
    <property type="match status" value="1"/>
</dbReference>
<gene>
    <name evidence="2" type="ORF">SPHINGO8BC_110257</name>
</gene>
<dbReference type="EMBL" id="CABWMV010000003">
    <property type="protein sequence ID" value="VXC44919.1"/>
    <property type="molecule type" value="Genomic_DNA"/>
</dbReference>